<proteinExistence type="predicted"/>
<dbReference type="PANTHER" id="PTHR22761:SF18">
    <property type="entry name" value="SORTING PROTEIN SNF7 FAMILY PROTEIN, PUTATIVE (AFU_ORTHOLOGUE AFUA_2G16692)-RELATED"/>
    <property type="match status" value="1"/>
</dbReference>
<dbReference type="GO" id="GO:0006900">
    <property type="term" value="P:vesicle budding from membrane"/>
    <property type="evidence" value="ECO:0007669"/>
    <property type="project" value="TreeGrafter"/>
</dbReference>
<dbReference type="GO" id="GO:0000815">
    <property type="term" value="C:ESCRT III complex"/>
    <property type="evidence" value="ECO:0007669"/>
    <property type="project" value="TreeGrafter"/>
</dbReference>
<dbReference type="GO" id="GO:0032511">
    <property type="term" value="P:late endosome to vacuole transport via multivesicular body sorting pathway"/>
    <property type="evidence" value="ECO:0007669"/>
    <property type="project" value="TreeGrafter"/>
</dbReference>
<dbReference type="Pfam" id="PF03357">
    <property type="entry name" value="Snf7"/>
    <property type="match status" value="1"/>
</dbReference>
<reference evidence="3" key="1">
    <citation type="journal article" date="2014" name="Genome Announc.">
        <title>Genome sequence and annotation of Acremonium chrysogenum, producer of the beta-lactam antibiotic cephalosporin C.</title>
        <authorList>
            <person name="Terfehr D."/>
            <person name="Dahlmann T.A."/>
            <person name="Specht T."/>
            <person name="Zadra I."/>
            <person name="Kuernsteiner H."/>
            <person name="Kueck U."/>
        </authorList>
    </citation>
    <scope>NUCLEOTIDE SEQUENCE [LARGE SCALE GENOMIC DNA]</scope>
    <source>
        <strain evidence="3">ATCC 11550 / CBS 779.69 / DSM 880 / IAM 14645 / JCM 23072 / IMI 49137</strain>
    </source>
</reference>
<dbReference type="STRING" id="857340.A0A086SYA5"/>
<accession>A0A086SYA5</accession>
<feature type="region of interest" description="Disordered" evidence="1">
    <location>
        <begin position="392"/>
        <end position="475"/>
    </location>
</feature>
<dbReference type="Proteomes" id="UP000029964">
    <property type="component" value="Unassembled WGS sequence"/>
</dbReference>
<dbReference type="PANTHER" id="PTHR22761">
    <property type="entry name" value="CHARGED MULTIVESICULAR BODY PROTEIN"/>
    <property type="match status" value="1"/>
</dbReference>
<dbReference type="Gene3D" id="1.10.287.1060">
    <property type="entry name" value="ESAT-6-like"/>
    <property type="match status" value="1"/>
</dbReference>
<dbReference type="GO" id="GO:0009898">
    <property type="term" value="C:cytoplasmic side of plasma membrane"/>
    <property type="evidence" value="ECO:0007669"/>
    <property type="project" value="TreeGrafter"/>
</dbReference>
<feature type="compositionally biased region" description="Basic and acidic residues" evidence="1">
    <location>
        <begin position="392"/>
        <end position="416"/>
    </location>
</feature>
<dbReference type="InterPro" id="IPR005024">
    <property type="entry name" value="Snf7_fam"/>
</dbReference>
<protein>
    <submittedName>
        <fullName evidence="2">Uncharacterized protein</fullName>
    </submittedName>
</protein>
<organism evidence="2 3">
    <name type="scientific">Hapsidospora chrysogenum (strain ATCC 11550 / CBS 779.69 / DSM 880 / IAM 14645 / JCM 23072 / IMI 49137)</name>
    <name type="common">Acremonium chrysogenum</name>
    <dbReference type="NCBI Taxonomy" id="857340"/>
    <lineage>
        <taxon>Eukaryota</taxon>
        <taxon>Fungi</taxon>
        <taxon>Dikarya</taxon>
        <taxon>Ascomycota</taxon>
        <taxon>Pezizomycotina</taxon>
        <taxon>Sordariomycetes</taxon>
        <taxon>Hypocreomycetidae</taxon>
        <taxon>Hypocreales</taxon>
        <taxon>Bionectriaceae</taxon>
        <taxon>Hapsidospora</taxon>
    </lineage>
</organism>
<sequence length="475" mass="52569">MGELADYLIQHDSNFRKGRLPALYSDFRPQRTLNPDGYRANISAWRHAISRLASQGVLARHHGDSSPLVVKIDNALLRQLESKQFGQPLALGTAVREAVEARDLVPLQDFLKAPQSIYHRGWGEVPWSVVGWTLRQLGIADPARGEDKLPMGQYVVMENVEAAARELVDRMAGKTSIFDRIFTKAQFRSEFASQLVQGQRLSDNDLHVLLRFLSRDKGMIEYDGQTIRVKGSGDEGRITEQDATIASIKELTASLKHQVNLLNYRIEELETSAKAAIARKNRVTALAALKSKKLAESSLSTRYATLNQLEEVAAKIQQAADQVALVKVMEASTGVLQGLNKAVGGADKVDGVMDRLREQMADTDEVAAILAESAGAPVDEGEIDDELEAMEAQERAKEEAAQQEREESRRKEEEARQAAQAQKKLDELPQVPADGEMRRERERTPPTPTAETGIANLSVSEGDEREREAQPMAIS</sequence>
<dbReference type="OrthoDB" id="10250120at2759"/>
<dbReference type="HOGENOM" id="CLU_021165_2_0_1"/>
<name>A0A086SYA5_HAPC1</name>
<keyword evidence="3" id="KW-1185">Reference proteome</keyword>
<dbReference type="AlphaFoldDB" id="A0A086SYA5"/>
<feature type="compositionally biased region" description="Basic and acidic residues" evidence="1">
    <location>
        <begin position="435"/>
        <end position="444"/>
    </location>
</feature>
<evidence type="ECO:0000256" key="1">
    <source>
        <dbReference type="SAM" id="MobiDB-lite"/>
    </source>
</evidence>
<gene>
    <name evidence="2" type="ORF">ACRE_071830</name>
</gene>
<dbReference type="EMBL" id="JPKY01000105">
    <property type="protein sequence ID" value="KFH42087.1"/>
    <property type="molecule type" value="Genomic_DNA"/>
</dbReference>
<dbReference type="Gene3D" id="6.10.250.1710">
    <property type="match status" value="1"/>
</dbReference>
<comment type="caution">
    <text evidence="2">The sequence shown here is derived from an EMBL/GenBank/DDBJ whole genome shotgun (WGS) entry which is preliminary data.</text>
</comment>
<evidence type="ECO:0000313" key="2">
    <source>
        <dbReference type="EMBL" id="KFH42087.1"/>
    </source>
</evidence>
<dbReference type="GO" id="GO:0005771">
    <property type="term" value="C:multivesicular body"/>
    <property type="evidence" value="ECO:0007669"/>
    <property type="project" value="TreeGrafter"/>
</dbReference>
<evidence type="ECO:0000313" key="3">
    <source>
        <dbReference type="Proteomes" id="UP000029964"/>
    </source>
</evidence>